<evidence type="ECO:0000313" key="2">
    <source>
        <dbReference type="EMBL" id="VAW08754.1"/>
    </source>
</evidence>
<keyword evidence="2" id="KW-0378">Hydrolase</keyword>
<keyword evidence="2" id="KW-0031">Aminopeptidase</keyword>
<dbReference type="GO" id="GO:0004239">
    <property type="term" value="F:initiator methionyl aminopeptidase activity"/>
    <property type="evidence" value="ECO:0007669"/>
    <property type="project" value="UniProtKB-EC"/>
</dbReference>
<dbReference type="InterPro" id="IPR036005">
    <property type="entry name" value="Creatinase/aminopeptidase-like"/>
</dbReference>
<keyword evidence="2" id="KW-0645">Protease</keyword>
<sequence length="97" mass="10514">MQGTRLITKKTDADFDKMKVAGRCVAAMHQTVREIAEPGVTTLELDSAAREVLAEYECRSSFLGYGGPTNPFPGVLCTSPNSVIVHGIPGEYRLREG</sequence>
<protein>
    <submittedName>
        <fullName evidence="2">Methionine aminopeptidase</fullName>
        <ecNumber evidence="2">3.4.11.18</ecNumber>
    </submittedName>
</protein>
<dbReference type="Gene3D" id="3.90.230.10">
    <property type="entry name" value="Creatinase/methionine aminopeptidase superfamily"/>
    <property type="match status" value="1"/>
</dbReference>
<dbReference type="Pfam" id="PF00557">
    <property type="entry name" value="Peptidase_M24"/>
    <property type="match status" value="1"/>
</dbReference>
<reference evidence="2" key="1">
    <citation type="submission" date="2018-06" db="EMBL/GenBank/DDBJ databases">
        <authorList>
            <person name="Zhirakovskaya E."/>
        </authorList>
    </citation>
    <scope>NUCLEOTIDE SEQUENCE</scope>
</reference>
<dbReference type="GO" id="GO:0005829">
    <property type="term" value="C:cytosol"/>
    <property type="evidence" value="ECO:0007669"/>
    <property type="project" value="TreeGrafter"/>
</dbReference>
<evidence type="ECO:0000259" key="1">
    <source>
        <dbReference type="Pfam" id="PF00557"/>
    </source>
</evidence>
<dbReference type="SUPFAM" id="SSF55920">
    <property type="entry name" value="Creatinase/aminopeptidase"/>
    <property type="match status" value="1"/>
</dbReference>
<accession>A0A3B0TJD8</accession>
<dbReference type="AlphaFoldDB" id="A0A3B0TJD8"/>
<dbReference type="EMBL" id="UOEI01000634">
    <property type="protein sequence ID" value="VAW08754.1"/>
    <property type="molecule type" value="Genomic_DNA"/>
</dbReference>
<dbReference type="PANTHER" id="PTHR43330">
    <property type="entry name" value="METHIONINE AMINOPEPTIDASE"/>
    <property type="match status" value="1"/>
</dbReference>
<feature type="non-terminal residue" evidence="2">
    <location>
        <position position="97"/>
    </location>
</feature>
<dbReference type="GO" id="GO:0070006">
    <property type="term" value="F:metalloaminopeptidase activity"/>
    <property type="evidence" value="ECO:0007669"/>
    <property type="project" value="TreeGrafter"/>
</dbReference>
<dbReference type="PANTHER" id="PTHR43330:SF27">
    <property type="entry name" value="METHIONINE AMINOPEPTIDASE"/>
    <property type="match status" value="1"/>
</dbReference>
<gene>
    <name evidence="2" type="ORF">MNBD_ACTINO01-1683</name>
</gene>
<dbReference type="InterPro" id="IPR000994">
    <property type="entry name" value="Pept_M24"/>
</dbReference>
<dbReference type="EC" id="3.4.11.18" evidence="2"/>
<feature type="domain" description="Peptidase M24" evidence="1">
    <location>
        <begin position="16"/>
        <end position="97"/>
    </location>
</feature>
<name>A0A3B0TJD8_9ZZZZ</name>
<organism evidence="2">
    <name type="scientific">hydrothermal vent metagenome</name>
    <dbReference type="NCBI Taxonomy" id="652676"/>
    <lineage>
        <taxon>unclassified sequences</taxon>
        <taxon>metagenomes</taxon>
        <taxon>ecological metagenomes</taxon>
    </lineage>
</organism>
<proteinExistence type="predicted"/>